<dbReference type="HOGENOM" id="CLU_020336_13_4_9"/>
<proteinExistence type="predicted"/>
<name>C0CS63_BLAHS</name>
<dbReference type="RefSeq" id="WP_005952356.1">
    <property type="nucleotide sequence ID" value="NZ_CP136423.1"/>
</dbReference>
<sequence>MKKHKRKLITLGILFTSATAIIHIINRIIAASSILKDTLHVYNKNYFDWRFGQIYYTKHGQGSPVLLIHDLTPGGSAYEWHKIEKDLSQNHTVYTLDLLGCGRSDKPKITYTNFIYVQLINDFIKKVIGEKTTVIASGYSGSFTIMACHSEKSLFNKIFLVNPPSLYCLNQSPDKKSKLRKFAIEIPIFGTLIYNMLTSRENVTTLFMENYYFNPFHVTSENVDAYYEAAHREKEGSSKYLFASITGKFLNLNIVHGLRSINQSIVILEGEEEPGGKEISENYVEYNPAIETTIIGYSKHFPHLENPSEFLNTLKIYSKSE</sequence>
<dbReference type="EMBL" id="ACBZ01000199">
    <property type="protein sequence ID" value="EEG47393.1"/>
    <property type="molecule type" value="Genomic_DNA"/>
</dbReference>
<accession>C0CS63</accession>
<dbReference type="Pfam" id="PF12697">
    <property type="entry name" value="Abhydrolase_6"/>
    <property type="match status" value="1"/>
</dbReference>
<dbReference type="AlphaFoldDB" id="C0CS63"/>
<comment type="caution">
    <text evidence="2">The sequence shown here is derived from an EMBL/GenBank/DDBJ whole genome shotgun (WGS) entry which is preliminary data.</text>
</comment>
<evidence type="ECO:0000259" key="1">
    <source>
        <dbReference type="Pfam" id="PF12697"/>
    </source>
</evidence>
<dbReference type="SUPFAM" id="SSF53474">
    <property type="entry name" value="alpha/beta-Hydrolases"/>
    <property type="match status" value="1"/>
</dbReference>
<evidence type="ECO:0000313" key="2">
    <source>
        <dbReference type="EMBL" id="EEG47393.1"/>
    </source>
</evidence>
<feature type="domain" description="AB hydrolase-1" evidence="1">
    <location>
        <begin position="65"/>
        <end position="311"/>
    </location>
</feature>
<dbReference type="PANTHER" id="PTHR46438">
    <property type="entry name" value="ALPHA/BETA-HYDROLASES SUPERFAMILY PROTEIN"/>
    <property type="match status" value="1"/>
</dbReference>
<dbReference type="Proteomes" id="UP000003100">
    <property type="component" value="Unassembled WGS sequence"/>
</dbReference>
<reference evidence="2 3" key="2">
    <citation type="submission" date="2009-02" db="EMBL/GenBank/DDBJ databases">
        <title>Draft genome sequence of Blautia hydrogenotrophica DSM 10507 (Ruminococcus hydrogenotrophicus DSM 10507).</title>
        <authorList>
            <person name="Sudarsanam P."/>
            <person name="Ley R."/>
            <person name="Guruge J."/>
            <person name="Turnbaugh P.J."/>
            <person name="Mahowald M."/>
            <person name="Liep D."/>
            <person name="Gordon J."/>
        </authorList>
    </citation>
    <scope>NUCLEOTIDE SEQUENCE [LARGE SCALE GENOMIC DNA]</scope>
    <source>
        <strain evidence="3">DSM 10507 / JCM 14656 / S5a33</strain>
    </source>
</reference>
<evidence type="ECO:0000313" key="3">
    <source>
        <dbReference type="Proteomes" id="UP000003100"/>
    </source>
</evidence>
<organism evidence="2 3">
    <name type="scientific">Blautia hydrogenotrophica (strain DSM 10507 / JCM 14656 / S5a33)</name>
    <name type="common">Ruminococcus hydrogenotrophicus</name>
    <dbReference type="NCBI Taxonomy" id="476272"/>
    <lineage>
        <taxon>Bacteria</taxon>
        <taxon>Bacillati</taxon>
        <taxon>Bacillota</taxon>
        <taxon>Clostridia</taxon>
        <taxon>Lachnospirales</taxon>
        <taxon>Lachnospiraceae</taxon>
        <taxon>Blautia</taxon>
    </lineage>
</organism>
<protein>
    <recommendedName>
        <fullName evidence="1">AB hydrolase-1 domain-containing protein</fullName>
    </recommendedName>
</protein>
<dbReference type="eggNOG" id="COG0596">
    <property type="taxonomic scope" value="Bacteria"/>
</dbReference>
<reference evidence="2 3" key="1">
    <citation type="submission" date="2009-01" db="EMBL/GenBank/DDBJ databases">
        <authorList>
            <person name="Fulton L."/>
            <person name="Clifton S."/>
            <person name="Fulton B."/>
            <person name="Xu J."/>
            <person name="Minx P."/>
            <person name="Pepin K.H."/>
            <person name="Johnson M."/>
            <person name="Bhonagiri V."/>
            <person name="Nash W.E."/>
            <person name="Mardis E.R."/>
            <person name="Wilson R.K."/>
        </authorList>
    </citation>
    <scope>NUCLEOTIDE SEQUENCE [LARGE SCALE GENOMIC DNA]</scope>
    <source>
        <strain evidence="3">DSM 10507 / JCM 14656 / S5a33</strain>
    </source>
</reference>
<dbReference type="PATRIC" id="fig|476272.21.peg.412"/>
<dbReference type="ESTHER" id="9firm-c0cs63">
    <property type="family name" value="6_AlphaBeta_hydrolase"/>
</dbReference>
<dbReference type="Gene3D" id="3.40.50.1820">
    <property type="entry name" value="alpha/beta hydrolase"/>
    <property type="match status" value="1"/>
</dbReference>
<dbReference type="GeneID" id="86823480"/>
<dbReference type="InterPro" id="IPR029058">
    <property type="entry name" value="AB_hydrolase_fold"/>
</dbReference>
<dbReference type="InterPro" id="IPR000073">
    <property type="entry name" value="AB_hydrolase_1"/>
</dbReference>
<gene>
    <name evidence="2" type="ORF">RUMHYD_03730</name>
</gene>
<keyword evidence="3" id="KW-1185">Reference proteome</keyword>
<dbReference type="PANTHER" id="PTHR46438:SF2">
    <property type="entry name" value="ALPHA_BETA-HYDROLASES SUPERFAMILY PROTEIN"/>
    <property type="match status" value="1"/>
</dbReference>